<dbReference type="EMBL" id="CP007243">
    <property type="protein sequence ID" value="AIA32035.1"/>
    <property type="molecule type" value="Genomic_DNA"/>
</dbReference>
<dbReference type="OrthoDB" id="9813764at2"/>
<dbReference type="RefSeq" id="WP_014962104.1">
    <property type="nucleotide sequence ID" value="NZ_CP007243.1"/>
</dbReference>
<accession>A0A059XY23</accession>
<keyword evidence="2" id="KW-1185">Reference proteome</keyword>
<reference evidence="1 2" key="2">
    <citation type="journal article" date="2015" name="Biomed. Res. Int.">
        <title>Effects of Arsenite Resistance on the Growth and Functional Gene Expression of Leptospirillum ferriphilum and Acidithiobacillus thiooxidans in Pure Culture and Coculture.</title>
        <authorList>
            <person name="Jiang H."/>
            <person name="Liang Y."/>
            <person name="Yin H."/>
            <person name="Xiao Y."/>
            <person name="Guo X."/>
            <person name="Xu Y."/>
            <person name="Hu Q."/>
            <person name="Liu H."/>
            <person name="Liu X."/>
        </authorList>
    </citation>
    <scope>NUCLEOTIDE SEQUENCE [LARGE SCALE GENOMIC DNA]</scope>
    <source>
        <strain evidence="1 2">YSK</strain>
    </source>
</reference>
<protein>
    <submittedName>
        <fullName evidence="1">Uncharacterized protein</fullName>
    </submittedName>
</protein>
<proteinExistence type="predicted"/>
<dbReference type="KEGG" id="lfp:Y981_12545"/>
<evidence type="ECO:0000313" key="2">
    <source>
        <dbReference type="Proteomes" id="UP000027059"/>
    </source>
</evidence>
<name>A0A059XY23_9BACT</name>
<gene>
    <name evidence="1" type="ORF">Y981_12545</name>
</gene>
<sequence>MYYSGVRIQENHIELTIINEGESIILHTTIPNDRNEILRIFESRPKTRVLLQHSNNIQPVENTMDSLHHEWKSLPLSEMETSRKQFSEHIPHLNDTHQIARLALFHWKSITPNELVEGDFLHELAVGLDENEE</sequence>
<dbReference type="AlphaFoldDB" id="A0A059XY23"/>
<dbReference type="Proteomes" id="UP000027059">
    <property type="component" value="Chromosome"/>
</dbReference>
<reference evidence="2" key="1">
    <citation type="submission" date="2014-02" db="EMBL/GenBank/DDBJ databases">
        <title>Complete genome sequence and comparative genomic analysis of the nitrogen-fixing bacterium Leptospirillum ferriphilum YSK.</title>
        <authorList>
            <person name="Guo X."/>
            <person name="Yin H."/>
            <person name="Liang Y."/>
            <person name="Hu Q."/>
            <person name="Ma L."/>
            <person name="Xiao Y."/>
            <person name="Zhang X."/>
            <person name="Qiu G."/>
            <person name="Liu X."/>
        </authorList>
    </citation>
    <scope>NUCLEOTIDE SEQUENCE [LARGE SCALE GENOMIC DNA]</scope>
    <source>
        <strain evidence="2">YSK</strain>
    </source>
</reference>
<dbReference type="HOGENOM" id="CLU_1904114_0_0_0"/>
<organism evidence="1 2">
    <name type="scientific">Leptospirillum ferriphilum YSK</name>
    <dbReference type="NCBI Taxonomy" id="1441628"/>
    <lineage>
        <taxon>Bacteria</taxon>
        <taxon>Pseudomonadati</taxon>
        <taxon>Nitrospirota</taxon>
        <taxon>Nitrospiria</taxon>
        <taxon>Nitrospirales</taxon>
        <taxon>Nitrospiraceae</taxon>
        <taxon>Leptospirillum</taxon>
    </lineage>
</organism>
<evidence type="ECO:0000313" key="1">
    <source>
        <dbReference type="EMBL" id="AIA32035.1"/>
    </source>
</evidence>